<sequence length="96" mass="10917">MHFAEANKAKIQDKPKAKTNSFALCRGERSADMDSKQSRIPVCGGKNRHDNESARQLLPKERTQDYLCPRSAKRLRQALFFLPLSGNFRIGANRAR</sequence>
<name>A0A1Q6F4U5_9BACT</name>
<dbReference type="Proteomes" id="UP000187417">
    <property type="component" value="Unassembled WGS sequence"/>
</dbReference>
<dbReference type="EMBL" id="MNQH01000031">
    <property type="protein sequence ID" value="OKY93913.1"/>
    <property type="molecule type" value="Genomic_DNA"/>
</dbReference>
<feature type="region of interest" description="Disordered" evidence="1">
    <location>
        <begin position="28"/>
        <end position="54"/>
    </location>
</feature>
<reference evidence="2 3" key="1">
    <citation type="journal article" date="2016" name="Nat. Biotechnol.">
        <title>Measurement of bacterial replication rates in microbial communities.</title>
        <authorList>
            <person name="Brown C.T."/>
            <person name="Olm M.R."/>
            <person name="Thomas B.C."/>
            <person name="Banfield J.F."/>
        </authorList>
    </citation>
    <scope>NUCLEOTIDE SEQUENCE [LARGE SCALE GENOMIC DNA]</scope>
    <source>
        <strain evidence="2">CAG:67_53_122</strain>
    </source>
</reference>
<feature type="compositionally biased region" description="Basic and acidic residues" evidence="1">
    <location>
        <begin position="28"/>
        <end position="37"/>
    </location>
</feature>
<evidence type="ECO:0000313" key="3">
    <source>
        <dbReference type="Proteomes" id="UP000187417"/>
    </source>
</evidence>
<gene>
    <name evidence="2" type="ORF">BHV66_07465</name>
</gene>
<evidence type="ECO:0000256" key="1">
    <source>
        <dbReference type="SAM" id="MobiDB-lite"/>
    </source>
</evidence>
<protein>
    <submittedName>
        <fullName evidence="2">Uncharacterized protein</fullName>
    </submittedName>
</protein>
<dbReference type="STRING" id="28117.BHV66_07465"/>
<evidence type="ECO:0000313" key="2">
    <source>
        <dbReference type="EMBL" id="OKY93913.1"/>
    </source>
</evidence>
<dbReference type="AlphaFoldDB" id="A0A1Q6F4U5"/>
<accession>A0A1Q6F4U5</accession>
<organism evidence="2 3">
    <name type="scientific">Alistipes putredinis</name>
    <dbReference type="NCBI Taxonomy" id="28117"/>
    <lineage>
        <taxon>Bacteria</taxon>
        <taxon>Pseudomonadati</taxon>
        <taxon>Bacteroidota</taxon>
        <taxon>Bacteroidia</taxon>
        <taxon>Bacteroidales</taxon>
        <taxon>Rikenellaceae</taxon>
        <taxon>Alistipes</taxon>
    </lineage>
</organism>
<comment type="caution">
    <text evidence="2">The sequence shown here is derived from an EMBL/GenBank/DDBJ whole genome shotgun (WGS) entry which is preliminary data.</text>
</comment>
<proteinExistence type="predicted"/>